<dbReference type="EMBL" id="DRWR01000058">
    <property type="protein sequence ID" value="HHQ15826.1"/>
    <property type="molecule type" value="Genomic_DNA"/>
</dbReference>
<proteinExistence type="inferred from homology"/>
<accession>A0A7V6CDS8</accession>
<sequence length="305" mass="35817">MSLFQQEKIKLNKNEVIRVIFDQDQKQFFSKEEVLNSIILGDALKVLKKFPEEIFDMVFIDPPYFLQLPKKELRRWTVKTVVEGVNDDWDKFQSFEEYDTFIQNLLAEVKRVMKPNATIWVIATYHSIFRIGKIMQDLGYWILNDVIWVKTNPMPNWLGVRFTNATETLIWAVKDKNCKKYTFNKDYAKQFGIGKIGANVWVLPLCNGKERLKDDKGKKVHSTQKPIELLKRVILTSTNEDDLILDPVAGVGTTGYVAKALKRNFVMIEINPKYVEWIKKRFEKPLRIPNKSQVSEKKINQYFNL</sequence>
<evidence type="ECO:0000256" key="1">
    <source>
        <dbReference type="ARBA" id="ARBA00006594"/>
    </source>
</evidence>
<dbReference type="EC" id="2.1.1.-" evidence="4"/>
<dbReference type="GO" id="GO:0032259">
    <property type="term" value="P:methylation"/>
    <property type="evidence" value="ECO:0007669"/>
    <property type="project" value="UniProtKB-KW"/>
</dbReference>
<name>A0A7V6CDS8_9BACT</name>
<dbReference type="Pfam" id="PF01555">
    <property type="entry name" value="N6_N4_Mtase"/>
    <property type="match status" value="1"/>
</dbReference>
<dbReference type="GO" id="GO:0003677">
    <property type="term" value="F:DNA binding"/>
    <property type="evidence" value="ECO:0007669"/>
    <property type="project" value="InterPro"/>
</dbReference>
<evidence type="ECO:0000256" key="2">
    <source>
        <dbReference type="ARBA" id="ARBA00022603"/>
    </source>
</evidence>
<dbReference type="InterPro" id="IPR001091">
    <property type="entry name" value="RM_Methyltransferase"/>
</dbReference>
<dbReference type="GO" id="GO:0008170">
    <property type="term" value="F:N-methyltransferase activity"/>
    <property type="evidence" value="ECO:0007669"/>
    <property type="project" value="InterPro"/>
</dbReference>
<keyword evidence="2 6" id="KW-0489">Methyltransferase</keyword>
<dbReference type="InterPro" id="IPR002052">
    <property type="entry name" value="DNA_methylase_N6_adenine_CS"/>
</dbReference>
<dbReference type="InterPro" id="IPR002941">
    <property type="entry name" value="DNA_methylase_N4/N6"/>
</dbReference>
<evidence type="ECO:0000313" key="6">
    <source>
        <dbReference type="EMBL" id="HHQ15826.1"/>
    </source>
</evidence>
<dbReference type="SUPFAM" id="SSF53335">
    <property type="entry name" value="S-adenosyl-L-methionine-dependent methyltransferases"/>
    <property type="match status" value="1"/>
</dbReference>
<dbReference type="AlphaFoldDB" id="A0A7V6CDS8"/>
<evidence type="ECO:0000259" key="5">
    <source>
        <dbReference type="Pfam" id="PF01555"/>
    </source>
</evidence>
<evidence type="ECO:0000256" key="3">
    <source>
        <dbReference type="ARBA" id="ARBA00022679"/>
    </source>
</evidence>
<comment type="similarity">
    <text evidence="1 4">Belongs to the N(4)/N(6)-methyltransferase family.</text>
</comment>
<organism evidence="6">
    <name type="scientific">Thermodesulfobacterium geofontis</name>
    <dbReference type="NCBI Taxonomy" id="1295609"/>
    <lineage>
        <taxon>Bacteria</taxon>
        <taxon>Pseudomonadati</taxon>
        <taxon>Thermodesulfobacteriota</taxon>
        <taxon>Thermodesulfobacteria</taxon>
        <taxon>Thermodesulfobacteriales</taxon>
        <taxon>Thermodesulfobacteriaceae</taxon>
        <taxon>Thermodesulfobacterium</taxon>
    </lineage>
</organism>
<dbReference type="PROSITE" id="PS00092">
    <property type="entry name" value="N6_MTASE"/>
    <property type="match status" value="1"/>
</dbReference>
<evidence type="ECO:0000256" key="4">
    <source>
        <dbReference type="RuleBase" id="RU362026"/>
    </source>
</evidence>
<dbReference type="Gene3D" id="3.40.50.150">
    <property type="entry name" value="Vaccinia Virus protein VP39"/>
    <property type="match status" value="1"/>
</dbReference>
<reference evidence="6" key="1">
    <citation type="journal article" date="2020" name="mSystems">
        <title>Genome- and Community-Level Interaction Insights into Carbon Utilization and Element Cycling Functions of Hydrothermarchaeota in Hydrothermal Sediment.</title>
        <authorList>
            <person name="Zhou Z."/>
            <person name="Liu Y."/>
            <person name="Xu W."/>
            <person name="Pan J."/>
            <person name="Luo Z.H."/>
            <person name="Li M."/>
        </authorList>
    </citation>
    <scope>NUCLEOTIDE SEQUENCE [LARGE SCALE GENOMIC DNA]</scope>
    <source>
        <strain evidence="6">SpSt-106</strain>
    </source>
</reference>
<dbReference type="InterPro" id="IPR029063">
    <property type="entry name" value="SAM-dependent_MTases_sf"/>
</dbReference>
<protein>
    <recommendedName>
        <fullName evidence="4">Methyltransferase</fullName>
        <ecNumber evidence="4">2.1.1.-</ecNumber>
    </recommendedName>
</protein>
<comment type="caution">
    <text evidence="6">The sequence shown here is derived from an EMBL/GenBank/DDBJ whole genome shotgun (WGS) entry which is preliminary data.</text>
</comment>
<feature type="domain" description="DNA methylase N-4/N-6" evidence="5">
    <location>
        <begin position="56"/>
        <end position="280"/>
    </location>
</feature>
<gene>
    <name evidence="6" type="ORF">ENM15_03290</name>
</gene>
<dbReference type="PRINTS" id="PR00508">
    <property type="entry name" value="S21N4MTFRASE"/>
</dbReference>
<keyword evidence="3 6" id="KW-0808">Transferase</keyword>